<dbReference type="InterPro" id="IPR022533">
    <property type="entry name" value="Cox20"/>
</dbReference>
<gene>
    <name evidence="11" type="ORF">BCV70DRAFT_10049</name>
</gene>
<feature type="compositionally biased region" description="Polar residues" evidence="10">
    <location>
        <begin position="121"/>
        <end position="138"/>
    </location>
</feature>
<dbReference type="Proteomes" id="UP000246740">
    <property type="component" value="Unassembled WGS sequence"/>
</dbReference>
<evidence type="ECO:0000256" key="4">
    <source>
        <dbReference type="ARBA" id="ARBA00022692"/>
    </source>
</evidence>
<evidence type="ECO:0000256" key="2">
    <source>
        <dbReference type="ARBA" id="ARBA00009575"/>
    </source>
</evidence>
<feature type="region of interest" description="Disordered" evidence="10">
    <location>
        <begin position="1"/>
        <end position="23"/>
    </location>
</feature>
<dbReference type="PANTHER" id="PTHR31586:SF1">
    <property type="entry name" value="CYTOCHROME C OXIDASE ASSEMBLY PROTEIN COX20, MITOCHONDRIAL"/>
    <property type="match status" value="1"/>
</dbReference>
<name>A0A317XYQ0_9BASI</name>
<evidence type="ECO:0000256" key="7">
    <source>
        <dbReference type="ARBA" id="ARBA00023128"/>
    </source>
</evidence>
<sequence length="149" mass="15589">MSRLHEASQGSSSSSGGATGDKAEATKIRAAITSIDPVKDFSRIPNIPCARSSLLIGMATAAGVTGISMVAGRGLRRGLNWGVGSFCFLSLASWESCRRNLKAEQMRMRTVIEGYKKSSRANKPSLSTMAEQESQQPLASSAASGSSSS</sequence>
<accession>A0A317XYQ0</accession>
<protein>
    <recommendedName>
        <fullName evidence="3 9">Cytochrome c oxidase assembly protein COX20, mitochondrial</fullName>
    </recommendedName>
</protein>
<reference evidence="11 12" key="1">
    <citation type="journal article" date="2018" name="Mol. Biol. Evol.">
        <title>Broad Genomic Sampling Reveals a Smut Pathogenic Ancestry of the Fungal Clade Ustilaginomycotina.</title>
        <authorList>
            <person name="Kijpornyongpan T."/>
            <person name="Mondo S.J."/>
            <person name="Barry K."/>
            <person name="Sandor L."/>
            <person name="Lee J."/>
            <person name="Lipzen A."/>
            <person name="Pangilinan J."/>
            <person name="LaButti K."/>
            <person name="Hainaut M."/>
            <person name="Henrissat B."/>
            <person name="Grigoriev I.V."/>
            <person name="Spatafora J.W."/>
            <person name="Aime M.C."/>
        </authorList>
    </citation>
    <scope>NUCLEOTIDE SEQUENCE [LARGE SCALE GENOMIC DNA]</scope>
    <source>
        <strain evidence="11 12">MCA 3645</strain>
    </source>
</reference>
<evidence type="ECO:0000256" key="3">
    <source>
        <dbReference type="ARBA" id="ARBA00017689"/>
    </source>
</evidence>
<organism evidence="11 12">
    <name type="scientific">Testicularia cyperi</name>
    <dbReference type="NCBI Taxonomy" id="1882483"/>
    <lineage>
        <taxon>Eukaryota</taxon>
        <taxon>Fungi</taxon>
        <taxon>Dikarya</taxon>
        <taxon>Basidiomycota</taxon>
        <taxon>Ustilaginomycotina</taxon>
        <taxon>Ustilaginomycetes</taxon>
        <taxon>Ustilaginales</taxon>
        <taxon>Anthracoideaceae</taxon>
        <taxon>Testicularia</taxon>
    </lineage>
</organism>
<keyword evidence="6" id="KW-1133">Transmembrane helix</keyword>
<dbReference type="InParanoid" id="A0A317XYQ0"/>
<evidence type="ECO:0000256" key="10">
    <source>
        <dbReference type="SAM" id="MobiDB-lite"/>
    </source>
</evidence>
<feature type="region of interest" description="Disordered" evidence="10">
    <location>
        <begin position="116"/>
        <end position="149"/>
    </location>
</feature>
<dbReference type="GO" id="GO:0033617">
    <property type="term" value="P:mitochondrial respiratory chain complex IV assembly"/>
    <property type="evidence" value="ECO:0007669"/>
    <property type="project" value="InterPro"/>
</dbReference>
<dbReference type="EMBL" id="KZ819188">
    <property type="protein sequence ID" value="PWZ03028.1"/>
    <property type="molecule type" value="Genomic_DNA"/>
</dbReference>
<dbReference type="FunCoup" id="A0A317XYQ0">
    <property type="interactions" value="126"/>
</dbReference>
<dbReference type="PANTHER" id="PTHR31586">
    <property type="entry name" value="CYTOCHROME C OXIDASE PROTEIN 20"/>
    <property type="match status" value="1"/>
</dbReference>
<dbReference type="Pfam" id="PF12597">
    <property type="entry name" value="Cox20"/>
    <property type="match status" value="1"/>
</dbReference>
<comment type="similarity">
    <text evidence="2 9">Belongs to the COX20 family.</text>
</comment>
<keyword evidence="12" id="KW-1185">Reference proteome</keyword>
<evidence type="ECO:0000256" key="1">
    <source>
        <dbReference type="ARBA" id="ARBA00004273"/>
    </source>
</evidence>
<dbReference type="PIRSF" id="PIRSF007871">
    <property type="entry name" value="Cox20"/>
    <property type="match status" value="1"/>
</dbReference>
<evidence type="ECO:0000256" key="9">
    <source>
        <dbReference type="PIRNR" id="PIRNR007871"/>
    </source>
</evidence>
<keyword evidence="4" id="KW-0812">Transmembrane</keyword>
<keyword evidence="7 9" id="KW-0496">Mitochondrion</keyword>
<evidence type="ECO:0000256" key="8">
    <source>
        <dbReference type="ARBA" id="ARBA00023136"/>
    </source>
</evidence>
<keyword evidence="8 9" id="KW-0472">Membrane</keyword>
<evidence type="ECO:0000256" key="5">
    <source>
        <dbReference type="ARBA" id="ARBA00022792"/>
    </source>
</evidence>
<dbReference type="AlphaFoldDB" id="A0A317XYQ0"/>
<evidence type="ECO:0000313" key="12">
    <source>
        <dbReference type="Proteomes" id="UP000246740"/>
    </source>
</evidence>
<comment type="function">
    <text evidence="9">Involved in the assembly of the cytochrome c oxidase complex.</text>
</comment>
<evidence type="ECO:0000256" key="6">
    <source>
        <dbReference type="ARBA" id="ARBA00022989"/>
    </source>
</evidence>
<proteinExistence type="inferred from homology"/>
<dbReference type="OrthoDB" id="14603at2759"/>
<dbReference type="GO" id="GO:0005743">
    <property type="term" value="C:mitochondrial inner membrane"/>
    <property type="evidence" value="ECO:0007669"/>
    <property type="project" value="UniProtKB-SubCell"/>
</dbReference>
<keyword evidence="5 9" id="KW-0999">Mitochondrion inner membrane</keyword>
<comment type="subcellular location">
    <subcellularLocation>
        <location evidence="1 9">Mitochondrion inner membrane</location>
    </subcellularLocation>
</comment>
<feature type="compositionally biased region" description="Low complexity" evidence="10">
    <location>
        <begin position="139"/>
        <end position="149"/>
    </location>
</feature>
<evidence type="ECO:0000313" key="11">
    <source>
        <dbReference type="EMBL" id="PWZ03028.1"/>
    </source>
</evidence>